<evidence type="ECO:0000313" key="3">
    <source>
        <dbReference type="EMBL" id="KIK57404.1"/>
    </source>
</evidence>
<gene>
    <name evidence="3" type="ORF">GYMLUDRAFT_758129</name>
</gene>
<dbReference type="Pfam" id="PF20411">
    <property type="entry name" value="DUF6697"/>
    <property type="match status" value="1"/>
</dbReference>
<evidence type="ECO:0000313" key="4">
    <source>
        <dbReference type="Proteomes" id="UP000053593"/>
    </source>
</evidence>
<reference evidence="3 4" key="1">
    <citation type="submission" date="2014-04" db="EMBL/GenBank/DDBJ databases">
        <title>Evolutionary Origins and Diversification of the Mycorrhizal Mutualists.</title>
        <authorList>
            <consortium name="DOE Joint Genome Institute"/>
            <consortium name="Mycorrhizal Genomics Consortium"/>
            <person name="Kohler A."/>
            <person name="Kuo A."/>
            <person name="Nagy L.G."/>
            <person name="Floudas D."/>
            <person name="Copeland A."/>
            <person name="Barry K.W."/>
            <person name="Cichocki N."/>
            <person name="Veneault-Fourrey C."/>
            <person name="LaButti K."/>
            <person name="Lindquist E.A."/>
            <person name="Lipzen A."/>
            <person name="Lundell T."/>
            <person name="Morin E."/>
            <person name="Murat C."/>
            <person name="Riley R."/>
            <person name="Ohm R."/>
            <person name="Sun H."/>
            <person name="Tunlid A."/>
            <person name="Henrissat B."/>
            <person name="Grigoriev I.V."/>
            <person name="Hibbett D.S."/>
            <person name="Martin F."/>
        </authorList>
    </citation>
    <scope>NUCLEOTIDE SEQUENCE [LARGE SCALE GENOMIC DNA]</scope>
    <source>
        <strain evidence="3 4">FD-317 M1</strain>
    </source>
</reference>
<sequence length="166" mass="19258">MECELIVLFFTQFHTYWTNAIQKIWGRYVRVQIHLRKTLGQEPTPKQIQEEDNDCKHITVEEVKDAFDTGKQRLDILVLQCVGYDEGLQKELVEKSLTWIKLQGKGPKEKRGGKGKVDNTERKKTATRSKGNRKVVGPINEIEEQEESEWSEVMLTAGTKSRPERK</sequence>
<dbReference type="AlphaFoldDB" id="A0A0D0C4R5"/>
<dbReference type="OrthoDB" id="3176940at2759"/>
<dbReference type="EMBL" id="KN834791">
    <property type="protein sequence ID" value="KIK57404.1"/>
    <property type="molecule type" value="Genomic_DNA"/>
</dbReference>
<evidence type="ECO:0000259" key="2">
    <source>
        <dbReference type="Pfam" id="PF20411"/>
    </source>
</evidence>
<dbReference type="HOGENOM" id="CLU_1602922_0_0_1"/>
<feature type="compositionally biased region" description="Acidic residues" evidence="1">
    <location>
        <begin position="141"/>
        <end position="150"/>
    </location>
</feature>
<organism evidence="3 4">
    <name type="scientific">Collybiopsis luxurians FD-317 M1</name>
    <dbReference type="NCBI Taxonomy" id="944289"/>
    <lineage>
        <taxon>Eukaryota</taxon>
        <taxon>Fungi</taxon>
        <taxon>Dikarya</taxon>
        <taxon>Basidiomycota</taxon>
        <taxon>Agaricomycotina</taxon>
        <taxon>Agaricomycetes</taxon>
        <taxon>Agaricomycetidae</taxon>
        <taxon>Agaricales</taxon>
        <taxon>Marasmiineae</taxon>
        <taxon>Omphalotaceae</taxon>
        <taxon>Collybiopsis</taxon>
        <taxon>Collybiopsis luxurians</taxon>
    </lineage>
</organism>
<feature type="domain" description="DUF6697" evidence="2">
    <location>
        <begin position="12"/>
        <end position="95"/>
    </location>
</feature>
<feature type="compositionally biased region" description="Basic and acidic residues" evidence="1">
    <location>
        <begin position="106"/>
        <end position="124"/>
    </location>
</feature>
<feature type="region of interest" description="Disordered" evidence="1">
    <location>
        <begin position="104"/>
        <end position="166"/>
    </location>
</feature>
<proteinExistence type="predicted"/>
<name>A0A0D0C4R5_9AGAR</name>
<keyword evidence="4" id="KW-1185">Reference proteome</keyword>
<evidence type="ECO:0000256" key="1">
    <source>
        <dbReference type="SAM" id="MobiDB-lite"/>
    </source>
</evidence>
<protein>
    <recommendedName>
        <fullName evidence="2">DUF6697 domain-containing protein</fullName>
    </recommendedName>
</protein>
<accession>A0A0D0C4R5</accession>
<dbReference type="Proteomes" id="UP000053593">
    <property type="component" value="Unassembled WGS sequence"/>
</dbReference>
<dbReference type="InterPro" id="IPR046520">
    <property type="entry name" value="DUF6697"/>
</dbReference>